<evidence type="ECO:0000259" key="2">
    <source>
        <dbReference type="Pfam" id="PF24906"/>
    </source>
</evidence>
<reference evidence="3" key="1">
    <citation type="submission" date="2019-03" db="EMBL/GenBank/DDBJ databases">
        <title>WGS assembly of Setaria viridis.</title>
        <authorList>
            <person name="Huang P."/>
            <person name="Jenkins J."/>
            <person name="Grimwood J."/>
            <person name="Barry K."/>
            <person name="Healey A."/>
            <person name="Mamidi S."/>
            <person name="Sreedasyam A."/>
            <person name="Shu S."/>
            <person name="Feldman M."/>
            <person name="Wu J."/>
            <person name="Yu Y."/>
            <person name="Chen C."/>
            <person name="Johnson J."/>
            <person name="Rokhsar D."/>
            <person name="Baxter I."/>
            <person name="Schmutz J."/>
            <person name="Brutnell T."/>
            <person name="Kellogg E."/>
        </authorList>
    </citation>
    <scope>NUCLEOTIDE SEQUENCE [LARGE SCALE GENOMIC DNA]</scope>
</reference>
<feature type="compositionally biased region" description="Polar residues" evidence="1">
    <location>
        <begin position="651"/>
        <end position="668"/>
    </location>
</feature>
<feature type="domain" description="WRKY19-like zinc finger" evidence="2">
    <location>
        <begin position="299"/>
        <end position="323"/>
    </location>
</feature>
<feature type="domain" description="WRKY19-like zinc finger" evidence="2">
    <location>
        <begin position="477"/>
        <end position="501"/>
    </location>
</feature>
<feature type="domain" description="WRKY19-like zinc finger" evidence="2">
    <location>
        <begin position="374"/>
        <end position="398"/>
    </location>
</feature>
<evidence type="ECO:0000256" key="1">
    <source>
        <dbReference type="SAM" id="MobiDB-lite"/>
    </source>
</evidence>
<feature type="domain" description="WRKY19-like zinc finger" evidence="2">
    <location>
        <begin position="452"/>
        <end position="476"/>
    </location>
</feature>
<organism evidence="3 4">
    <name type="scientific">Setaria viridis</name>
    <name type="common">Green bristlegrass</name>
    <name type="synonym">Setaria italica subsp. viridis</name>
    <dbReference type="NCBI Taxonomy" id="4556"/>
    <lineage>
        <taxon>Eukaryota</taxon>
        <taxon>Viridiplantae</taxon>
        <taxon>Streptophyta</taxon>
        <taxon>Embryophyta</taxon>
        <taxon>Tracheophyta</taxon>
        <taxon>Spermatophyta</taxon>
        <taxon>Magnoliopsida</taxon>
        <taxon>Liliopsida</taxon>
        <taxon>Poales</taxon>
        <taxon>Poaceae</taxon>
        <taxon>PACMAD clade</taxon>
        <taxon>Panicoideae</taxon>
        <taxon>Panicodae</taxon>
        <taxon>Paniceae</taxon>
        <taxon>Cenchrinae</taxon>
        <taxon>Setaria</taxon>
    </lineage>
</organism>
<dbReference type="Pfam" id="PF24906">
    <property type="entry name" value="Zf_WRKY19"/>
    <property type="match status" value="8"/>
</dbReference>
<dbReference type="OMA" id="CAWSTGC"/>
<keyword evidence="4" id="KW-1185">Reference proteome</keyword>
<feature type="domain" description="WRKY19-like zinc finger" evidence="2">
    <location>
        <begin position="250"/>
        <end position="273"/>
    </location>
</feature>
<dbReference type="EMBL" id="CM016558">
    <property type="protein sequence ID" value="TKW06877.1"/>
    <property type="molecule type" value="Genomic_DNA"/>
</dbReference>
<feature type="region of interest" description="Disordered" evidence="1">
    <location>
        <begin position="608"/>
        <end position="629"/>
    </location>
</feature>
<proteinExistence type="predicted"/>
<gene>
    <name evidence="3" type="ORF">SEVIR_7G269500v2</name>
</gene>
<protein>
    <recommendedName>
        <fullName evidence="2">WRKY19-like zinc finger domain-containing protein</fullName>
    </recommendedName>
</protein>
<evidence type="ECO:0000313" key="3">
    <source>
        <dbReference type="EMBL" id="TKW06877.1"/>
    </source>
</evidence>
<feature type="region of interest" description="Disordered" evidence="1">
    <location>
        <begin position="647"/>
        <end position="668"/>
    </location>
</feature>
<sequence length="668" mass="69087">MDLNMTNLWFHGKESIAAASFSQAQPAAINCRNEEPPASAMNLGCIGSSEIAQNSRKSFHHGDQSLAVPDDSCRLVLGLGPTPNLYSADSHSFGEKRAYESGTLLTQHCATTNSGLMLDLSRCSSRNLQPAAVNGSRNFSHARKTGIAFPIIDEGSTSAKRKPGGYMLPLLFAPRSGDLCLNGTSPDIDIQQHNGIECDTDSDHDGSLNHHEVQPSPDLSITTDCSFAATSDMVVGTTSGEQRSHQRHPKKCRFNGCSKGARGASGLCISHGGGQRCQKPGCNKGAESRTAYCKAHGGGKRCQELGCTKSAEGKTEFCISHGGGRRCGSEGCSRAARGKSGFCIKHGGGKRCRIEGCTRSAEGYPGLCISHGGGRRCQYPNCSKGAQGSTIYCKSHGGGKRCMFEGCTRGAEGSTPFCKGHGGGKRCLFEGGGVCPKSVHGGTSFCVAHGGGKRCNVPGCTKSARGRSDCCVKHGGGKRCKSDGCNKSAQGSTDFCKAHGGGKRCTWNTGCDKFARGRSGLCAAHTTLMASKLEHDPGQGRSMAGPGLFSGIVSGSSAAGSSMDHAISSSGYAAWSDCVDSSGDMQGGGRLLIPHQVLVPGSLKASSSCGLAGNGPQEDGGSRSQNFGLVVPEGRVHGGGLMSMLGVGGNLRSNPDGSKANNNEHATQ</sequence>
<dbReference type="Gramene" id="TKW06877">
    <property type="protein sequence ID" value="TKW06877"/>
    <property type="gene ID" value="SEVIR_7G269500v2"/>
</dbReference>
<evidence type="ECO:0000313" key="4">
    <source>
        <dbReference type="Proteomes" id="UP000298652"/>
    </source>
</evidence>
<feature type="domain" description="WRKY19-like zinc finger" evidence="2">
    <location>
        <begin position="274"/>
        <end position="298"/>
    </location>
</feature>
<feature type="domain" description="WRKY19-like zinc finger" evidence="2">
    <location>
        <begin position="324"/>
        <end position="348"/>
    </location>
</feature>
<feature type="compositionally biased region" description="Basic and acidic residues" evidence="1">
    <location>
        <begin position="201"/>
        <end position="213"/>
    </location>
</feature>
<dbReference type="PANTHER" id="PTHR31827:SF1">
    <property type="entry name" value="EMB|CAB89363.1"/>
    <property type="match status" value="1"/>
</dbReference>
<accession>A0A4U6U9B9</accession>
<feature type="domain" description="WRKY19-like zinc finger" evidence="2">
    <location>
        <begin position="349"/>
        <end position="373"/>
    </location>
</feature>
<feature type="region of interest" description="Disordered" evidence="1">
    <location>
        <begin position="196"/>
        <end position="217"/>
    </location>
</feature>
<name>A0A4U6U9B9_SETVI</name>
<dbReference type="PANTHER" id="PTHR31827">
    <property type="entry name" value="EMB|CAB89363.1"/>
    <property type="match status" value="1"/>
</dbReference>
<dbReference type="Proteomes" id="UP000298652">
    <property type="component" value="Chromosome 7"/>
</dbReference>
<dbReference type="InterPro" id="IPR056866">
    <property type="entry name" value="Znf_WRKY19"/>
</dbReference>
<dbReference type="AlphaFoldDB" id="A0A4U6U9B9"/>